<dbReference type="PANTHER" id="PTHR30469">
    <property type="entry name" value="MULTIDRUG RESISTANCE PROTEIN MDTA"/>
    <property type="match status" value="1"/>
</dbReference>
<feature type="coiled-coil region" evidence="2">
    <location>
        <begin position="79"/>
        <end position="137"/>
    </location>
</feature>
<feature type="domain" description="CzcB-like barrel-sandwich hybrid" evidence="6">
    <location>
        <begin position="43"/>
        <end position="178"/>
    </location>
</feature>
<evidence type="ECO:0000313" key="7">
    <source>
        <dbReference type="EMBL" id="MBF5058116.1"/>
    </source>
</evidence>
<accession>A0ABS0AXC6</accession>
<feature type="domain" description="CusB-like beta-barrel" evidence="4">
    <location>
        <begin position="188"/>
        <end position="256"/>
    </location>
</feature>
<evidence type="ECO:0000259" key="5">
    <source>
        <dbReference type="Pfam" id="PF25967"/>
    </source>
</evidence>
<evidence type="ECO:0000313" key="8">
    <source>
        <dbReference type="Proteomes" id="UP000662703"/>
    </source>
</evidence>
<name>A0ABS0AXC6_9GAMM</name>
<dbReference type="Pfam" id="PF25967">
    <property type="entry name" value="RND-MFP_C"/>
    <property type="match status" value="1"/>
</dbReference>
<dbReference type="Gene3D" id="2.40.420.20">
    <property type="match status" value="1"/>
</dbReference>
<comment type="similarity">
    <text evidence="1">Belongs to the membrane fusion protein (MFP) (TC 8.A.1) family.</text>
</comment>
<evidence type="ECO:0000259" key="6">
    <source>
        <dbReference type="Pfam" id="PF25973"/>
    </source>
</evidence>
<dbReference type="InterPro" id="IPR006143">
    <property type="entry name" value="RND_pump_MFP"/>
</dbReference>
<reference evidence="7 8" key="1">
    <citation type="submission" date="2012-09" db="EMBL/GenBank/DDBJ databases">
        <title>Genome Sequence of alkane-degrading Bacterium Alcanivorax sp. 521-1.</title>
        <authorList>
            <person name="Lai Q."/>
            <person name="Shao Z."/>
        </authorList>
    </citation>
    <scope>NUCLEOTIDE SEQUENCE [LARGE SCALE GENOMIC DNA]</scope>
    <source>
        <strain evidence="7 8">521-1</strain>
    </source>
</reference>
<keyword evidence="8" id="KW-1185">Reference proteome</keyword>
<evidence type="ECO:0000256" key="1">
    <source>
        <dbReference type="ARBA" id="ARBA00009477"/>
    </source>
</evidence>
<feature type="region of interest" description="Disordered" evidence="3">
    <location>
        <begin position="326"/>
        <end position="349"/>
    </location>
</feature>
<dbReference type="Pfam" id="PF25973">
    <property type="entry name" value="BSH_CzcB"/>
    <property type="match status" value="1"/>
</dbReference>
<feature type="compositionally biased region" description="Basic and acidic residues" evidence="3">
    <location>
        <begin position="330"/>
        <end position="341"/>
    </location>
</feature>
<dbReference type="Pfam" id="PF25954">
    <property type="entry name" value="Beta-barrel_RND_2"/>
    <property type="match status" value="1"/>
</dbReference>
<evidence type="ECO:0000256" key="2">
    <source>
        <dbReference type="SAM" id="Coils"/>
    </source>
</evidence>
<dbReference type="SUPFAM" id="SSF111369">
    <property type="entry name" value="HlyD-like secretion proteins"/>
    <property type="match status" value="1"/>
</dbReference>
<dbReference type="EMBL" id="ARXX01000076">
    <property type="protein sequence ID" value="MBF5058116.1"/>
    <property type="molecule type" value="Genomic_DNA"/>
</dbReference>
<dbReference type="NCBIfam" id="TIGR01730">
    <property type="entry name" value="RND_mfp"/>
    <property type="match status" value="1"/>
</dbReference>
<keyword evidence="2" id="KW-0175">Coiled coil</keyword>
<dbReference type="Gene3D" id="2.40.50.100">
    <property type="match status" value="1"/>
</dbReference>
<organism evidence="7 8">
    <name type="scientific">Alloalcanivorax profundimaris</name>
    <dbReference type="NCBI Taxonomy" id="2735259"/>
    <lineage>
        <taxon>Bacteria</taxon>
        <taxon>Pseudomonadati</taxon>
        <taxon>Pseudomonadota</taxon>
        <taxon>Gammaproteobacteria</taxon>
        <taxon>Oceanospirillales</taxon>
        <taxon>Alcanivoracaceae</taxon>
        <taxon>Alloalcanivorax</taxon>
    </lineage>
</organism>
<dbReference type="Gene3D" id="2.40.30.170">
    <property type="match status" value="1"/>
</dbReference>
<dbReference type="InterPro" id="IPR058792">
    <property type="entry name" value="Beta-barrel_RND_2"/>
</dbReference>
<dbReference type="PANTHER" id="PTHR30469:SF15">
    <property type="entry name" value="HLYD FAMILY OF SECRETION PROTEINS"/>
    <property type="match status" value="1"/>
</dbReference>
<evidence type="ECO:0000256" key="3">
    <source>
        <dbReference type="SAM" id="MobiDB-lite"/>
    </source>
</evidence>
<sequence>MLLWAGGATAAEPVTLAEVRAEHREERLPLTGTITARRGALLSTAVAGQVTDLKVDLGDSVAGGDTLLALDAELNRLARDSARAAAEEALAARDDARRRLDEASTLAARRSIAATEVRGLESELEMAEAALAAARVEQRRQEALLRRHTLKAPFDGVISRKLTEVGEWVTPGTAVLELVNLDDLRADFAVPQEYFPRLTKDSALTVRLGGDAGQAHEASITAIVPVNDPDSRTFLLRARVADPPPMTPGMSARATLVLRGDTASLAVPRDALVRYPDGRVTVWVAESRDGALLAREQRLRVGPGLGDRVTVLEGLSAGDRVVVRGNESLSDGRELDVRRPDPSNGAAPE</sequence>
<proteinExistence type="inferred from homology"/>
<gene>
    <name evidence="7" type="ORF">Y5W_03410</name>
</gene>
<dbReference type="InterPro" id="IPR058647">
    <property type="entry name" value="BSH_CzcB-like"/>
</dbReference>
<dbReference type="InterPro" id="IPR058627">
    <property type="entry name" value="MdtA-like_C"/>
</dbReference>
<protein>
    <submittedName>
        <fullName evidence="7">RND family efflux transporter MFP subunit</fullName>
    </submittedName>
</protein>
<dbReference type="Gene3D" id="1.10.287.470">
    <property type="entry name" value="Helix hairpin bin"/>
    <property type="match status" value="1"/>
</dbReference>
<evidence type="ECO:0000259" key="4">
    <source>
        <dbReference type="Pfam" id="PF25954"/>
    </source>
</evidence>
<feature type="domain" description="Multidrug resistance protein MdtA-like C-terminal permuted SH3" evidence="5">
    <location>
        <begin position="266"/>
        <end position="325"/>
    </location>
</feature>
<dbReference type="Proteomes" id="UP000662703">
    <property type="component" value="Unassembled WGS sequence"/>
</dbReference>
<comment type="caution">
    <text evidence="7">The sequence shown here is derived from an EMBL/GenBank/DDBJ whole genome shotgun (WGS) entry which is preliminary data.</text>
</comment>